<keyword evidence="5" id="KW-1185">Reference proteome</keyword>
<dbReference type="InterPro" id="IPR001789">
    <property type="entry name" value="Sig_transdc_resp-reg_receiver"/>
</dbReference>
<dbReference type="SUPFAM" id="SSF52172">
    <property type="entry name" value="CheY-like"/>
    <property type="match status" value="1"/>
</dbReference>
<dbReference type="PROSITE" id="PS50110">
    <property type="entry name" value="RESPONSE_REGULATORY"/>
    <property type="match status" value="1"/>
</dbReference>
<dbReference type="InterPro" id="IPR011006">
    <property type="entry name" value="CheY-like_superfamily"/>
</dbReference>
<reference evidence="4 5" key="1">
    <citation type="submission" date="2018-01" db="EMBL/GenBank/DDBJ databases">
        <title>Complete genome sequence of Salinigranum rubrum GX10T, an extremely halophilic archaeon isolated from a marine solar saltern.</title>
        <authorList>
            <person name="Han S."/>
        </authorList>
    </citation>
    <scope>NUCLEOTIDE SEQUENCE [LARGE SCALE GENOMIC DNA]</scope>
    <source>
        <strain evidence="4 5">GX10</strain>
    </source>
</reference>
<proteinExistence type="predicted"/>
<dbReference type="InterPro" id="IPR050595">
    <property type="entry name" value="Bact_response_regulator"/>
</dbReference>
<dbReference type="GeneID" id="35593782"/>
<dbReference type="Proteomes" id="UP000236584">
    <property type="component" value="Chromosome"/>
</dbReference>
<accession>A0A2I8VME2</accession>
<gene>
    <name evidence="4" type="ORF">C2R22_16780</name>
</gene>
<protein>
    <recommendedName>
        <fullName evidence="3">Response regulatory domain-containing protein</fullName>
    </recommendedName>
</protein>
<dbReference type="KEGG" id="srub:C2R22_16780"/>
<dbReference type="Pfam" id="PF00072">
    <property type="entry name" value="Response_reg"/>
    <property type="match status" value="1"/>
</dbReference>
<dbReference type="InterPro" id="IPR040624">
    <property type="entry name" value="HalOD1"/>
</dbReference>
<dbReference type="PANTHER" id="PTHR44591">
    <property type="entry name" value="STRESS RESPONSE REGULATOR PROTEIN 1"/>
    <property type="match status" value="1"/>
</dbReference>
<evidence type="ECO:0000256" key="1">
    <source>
        <dbReference type="ARBA" id="ARBA00022553"/>
    </source>
</evidence>
<dbReference type="GO" id="GO:0000160">
    <property type="term" value="P:phosphorelay signal transduction system"/>
    <property type="evidence" value="ECO:0007669"/>
    <property type="project" value="InterPro"/>
</dbReference>
<dbReference type="RefSeq" id="WP_103426785.1">
    <property type="nucleotide sequence ID" value="NZ_CP026309.1"/>
</dbReference>
<evidence type="ECO:0000313" key="4">
    <source>
        <dbReference type="EMBL" id="AUV83096.1"/>
    </source>
</evidence>
<dbReference type="AlphaFoldDB" id="A0A2I8VME2"/>
<dbReference type="SMART" id="SM00448">
    <property type="entry name" value="REC"/>
    <property type="match status" value="1"/>
</dbReference>
<feature type="domain" description="Response regulatory" evidence="3">
    <location>
        <begin position="6"/>
        <end position="120"/>
    </location>
</feature>
<name>A0A2I8VME2_9EURY</name>
<dbReference type="EMBL" id="CP026309">
    <property type="protein sequence ID" value="AUV83096.1"/>
    <property type="molecule type" value="Genomic_DNA"/>
</dbReference>
<dbReference type="OrthoDB" id="199137at2157"/>
<feature type="modified residue" description="4-aspartylphosphate" evidence="2">
    <location>
        <position position="57"/>
    </location>
</feature>
<dbReference type="Pfam" id="PF18545">
    <property type="entry name" value="HalOD1"/>
    <property type="match status" value="1"/>
</dbReference>
<dbReference type="PANTHER" id="PTHR44591:SF3">
    <property type="entry name" value="RESPONSE REGULATORY DOMAIN-CONTAINING PROTEIN"/>
    <property type="match status" value="1"/>
</dbReference>
<dbReference type="Gene3D" id="3.40.50.2300">
    <property type="match status" value="1"/>
</dbReference>
<evidence type="ECO:0000313" key="5">
    <source>
        <dbReference type="Proteomes" id="UP000236584"/>
    </source>
</evidence>
<evidence type="ECO:0000259" key="3">
    <source>
        <dbReference type="PROSITE" id="PS50110"/>
    </source>
</evidence>
<keyword evidence="1 2" id="KW-0597">Phosphoprotein</keyword>
<evidence type="ECO:0000256" key="2">
    <source>
        <dbReference type="PROSITE-ProRule" id="PRU00169"/>
    </source>
</evidence>
<organism evidence="4 5">
    <name type="scientific">Salinigranum rubrum</name>
    <dbReference type="NCBI Taxonomy" id="755307"/>
    <lineage>
        <taxon>Archaea</taxon>
        <taxon>Methanobacteriati</taxon>
        <taxon>Methanobacteriota</taxon>
        <taxon>Stenosarchaea group</taxon>
        <taxon>Halobacteria</taxon>
        <taxon>Halobacteriales</taxon>
        <taxon>Haloferacaceae</taxon>
        <taxon>Salinigranum</taxon>
    </lineage>
</organism>
<sequence length="220" mass="23455">MPATISVLHVDDEPDVLDLSTKLFERRDSRVSVVTAGSGSEGMDVLAAHDVDCVVSDSVRMPDGQSFVEAASHVTDAPIVLFTAKEWQEVAPDAVAADVAEYVRKADVSDYKAVLKHVLRLTDKPDALTSSNRRLIGRHDFSSPTELGVSIVHAVEAAVDEDLDAFDPLYDVVDPDALEAVFGPVSGTSHANQIEVRFTYHGLDLAVTGDGSIALVSAAN</sequence>